<dbReference type="Pfam" id="PF04046">
    <property type="entry name" value="PSP"/>
    <property type="match status" value="1"/>
</dbReference>
<evidence type="ECO:0000256" key="5">
    <source>
        <dbReference type="ARBA" id="ARBA00022771"/>
    </source>
</evidence>
<dbReference type="AlphaFoldDB" id="A0A5K1K6N1"/>
<evidence type="ECO:0000313" key="11">
    <source>
        <dbReference type="EMBL" id="VWP02100.1"/>
    </source>
</evidence>
<dbReference type="GO" id="GO:0005654">
    <property type="term" value="C:nucleoplasm"/>
    <property type="evidence" value="ECO:0007669"/>
    <property type="project" value="UniProtKB-SubCell"/>
</dbReference>
<evidence type="ECO:0000256" key="1">
    <source>
        <dbReference type="ARBA" id="ARBA00004642"/>
    </source>
</evidence>
<proteinExistence type="inferred from homology"/>
<comment type="subcellular location">
    <subcellularLocation>
        <location evidence="1">Nucleus</location>
        <location evidence="1">Nucleoplasm</location>
    </subcellularLocation>
</comment>
<evidence type="ECO:0000256" key="8">
    <source>
        <dbReference type="PROSITE-ProRule" id="PRU00047"/>
    </source>
</evidence>
<organism evidence="11">
    <name type="scientific">Ganoderma boninense</name>
    <dbReference type="NCBI Taxonomy" id="34458"/>
    <lineage>
        <taxon>Eukaryota</taxon>
        <taxon>Fungi</taxon>
        <taxon>Dikarya</taxon>
        <taxon>Basidiomycota</taxon>
        <taxon>Agaricomycotina</taxon>
        <taxon>Agaricomycetes</taxon>
        <taxon>Polyporales</taxon>
        <taxon>Polyporaceae</taxon>
        <taxon>Ganoderma</taxon>
    </lineage>
</organism>
<feature type="compositionally biased region" description="Acidic residues" evidence="9">
    <location>
        <begin position="427"/>
        <end position="444"/>
    </location>
</feature>
<dbReference type="PROSITE" id="PS50158">
    <property type="entry name" value="ZF_CCHC"/>
    <property type="match status" value="1"/>
</dbReference>
<name>A0A5K1K6N1_9APHY</name>
<feature type="region of interest" description="Disordered" evidence="9">
    <location>
        <begin position="425"/>
        <end position="444"/>
    </location>
</feature>
<keyword evidence="6" id="KW-0862">Zinc</keyword>
<dbReference type="Pfam" id="PF05768">
    <property type="entry name" value="Glrx-like"/>
    <property type="match status" value="1"/>
</dbReference>
<dbReference type="GO" id="GO:0003723">
    <property type="term" value="F:RNA binding"/>
    <property type="evidence" value="ECO:0007669"/>
    <property type="project" value="TreeGrafter"/>
</dbReference>
<dbReference type="InterPro" id="IPR006568">
    <property type="entry name" value="PSP_pro-rich"/>
</dbReference>
<evidence type="ECO:0000256" key="6">
    <source>
        <dbReference type="ARBA" id="ARBA00022833"/>
    </source>
</evidence>
<dbReference type="PANTHER" id="PTHR13316:SF0">
    <property type="entry name" value="ZINC FINGER CCHC DOMAIN-CONTAINING PROTEIN 8"/>
    <property type="match status" value="1"/>
</dbReference>
<keyword evidence="5 8" id="KW-0863">Zinc-finger</keyword>
<dbReference type="InterPro" id="IPR001878">
    <property type="entry name" value="Znf_CCHC"/>
</dbReference>
<evidence type="ECO:0000256" key="3">
    <source>
        <dbReference type="ARBA" id="ARBA00022664"/>
    </source>
</evidence>
<evidence type="ECO:0000256" key="4">
    <source>
        <dbReference type="ARBA" id="ARBA00022723"/>
    </source>
</evidence>
<comment type="similarity">
    <text evidence="2">Belongs to the ZCCHC8 family.</text>
</comment>
<gene>
    <name evidence="11" type="primary">I1S9V9</name>
</gene>
<dbReference type="InterPro" id="IPR036875">
    <property type="entry name" value="Znf_CCHC_sf"/>
</dbReference>
<dbReference type="GO" id="GO:0008270">
    <property type="term" value="F:zinc ion binding"/>
    <property type="evidence" value="ECO:0007669"/>
    <property type="project" value="UniProtKB-KW"/>
</dbReference>
<dbReference type="InterPro" id="IPR052115">
    <property type="entry name" value="NEXT_complex_subunit_ZCCHC8"/>
</dbReference>
<evidence type="ECO:0000259" key="10">
    <source>
        <dbReference type="PROSITE" id="PS50158"/>
    </source>
</evidence>
<keyword evidence="4" id="KW-0479">Metal-binding</keyword>
<dbReference type="Pfam" id="PF00098">
    <property type="entry name" value="zf-CCHC"/>
    <property type="match status" value="1"/>
</dbReference>
<protein>
    <submittedName>
        <fullName evidence="11">DEP domain-containing protein</fullName>
    </submittedName>
</protein>
<evidence type="ECO:0000256" key="7">
    <source>
        <dbReference type="ARBA" id="ARBA00023242"/>
    </source>
</evidence>
<feature type="domain" description="CCHC-type" evidence="10">
    <location>
        <begin position="127"/>
        <end position="143"/>
    </location>
</feature>
<dbReference type="InterPro" id="IPR008554">
    <property type="entry name" value="Glutaredoxin-like"/>
</dbReference>
<evidence type="ECO:0000256" key="9">
    <source>
        <dbReference type="SAM" id="MobiDB-lite"/>
    </source>
</evidence>
<dbReference type="EMBL" id="LR729927">
    <property type="protein sequence ID" value="VWP02100.1"/>
    <property type="molecule type" value="Genomic_DNA"/>
</dbReference>
<reference evidence="11" key="1">
    <citation type="submission" date="2019-10" db="EMBL/GenBank/DDBJ databases">
        <authorList>
            <person name="Nor Muhammad N."/>
        </authorList>
    </citation>
    <scope>NUCLEOTIDE SEQUENCE</scope>
</reference>
<dbReference type="SMART" id="SM00343">
    <property type="entry name" value="ZnF_C2HC"/>
    <property type="match status" value="1"/>
</dbReference>
<dbReference type="GO" id="GO:0006397">
    <property type="term" value="P:mRNA processing"/>
    <property type="evidence" value="ECO:0007669"/>
    <property type="project" value="UniProtKB-KW"/>
</dbReference>
<dbReference type="GO" id="GO:0071013">
    <property type="term" value="C:catalytic step 2 spliceosome"/>
    <property type="evidence" value="ECO:0007669"/>
    <property type="project" value="TreeGrafter"/>
</dbReference>
<dbReference type="PANTHER" id="PTHR13316">
    <property type="entry name" value="ZINC FINGER, CCHC DOMAIN CONTAINING 8"/>
    <property type="match status" value="1"/>
</dbReference>
<keyword evidence="7" id="KW-0539">Nucleus</keyword>
<feature type="compositionally biased region" description="Pro residues" evidence="9">
    <location>
        <begin position="377"/>
        <end position="397"/>
    </location>
</feature>
<evidence type="ECO:0000256" key="2">
    <source>
        <dbReference type="ARBA" id="ARBA00007497"/>
    </source>
</evidence>
<feature type="region of interest" description="Disordered" evidence="9">
    <location>
        <begin position="361"/>
        <end position="407"/>
    </location>
</feature>
<dbReference type="SUPFAM" id="SSF57756">
    <property type="entry name" value="Retrovirus zinc finger-like domains"/>
    <property type="match status" value="1"/>
</dbReference>
<accession>A0A5K1K6N1</accession>
<dbReference type="Gene3D" id="3.40.30.10">
    <property type="entry name" value="Glutaredoxin"/>
    <property type="match status" value="1"/>
</dbReference>
<sequence>MHPSLLTSDQLPHTHVVSACPQTAKAELAKVRQQRPFELETVNIQDPGQERWKRKYVYWIPALHLEGKEVAKGRWDAQTVHQALDSKEYVHQWLYGTPLYDRVHEEDVLGEEVAREEEDAHGNFTHRCFNCGEPGHIVGECTEPLDRRLVALSRQYFEFFRKDPGLPRLRVHEVEEWRRQRLEWLDAFDPGQIRGSLLRDALGLREGDAGEGVEWLPNIANWGYPPGWVGPRDPREQVWQRIADASPPEDDDADDEELLYIFAEGDPEVCELSGHAVVDSDSRSETLSVADEEHCLRVSFAEPPSRWATYPDTYFLWSRLPVCTGWVLPAIGADEPPPSALVSRTHTDHATLWQSITSLPHQSRGVSVPPWRALSSLPPPPPTTTPPPPSCPPPPLPSLSLHLPEVDGHSLPSRSLFSMLHGKANESDVDVEGGSDTDDMDLSD</sequence>
<keyword evidence="3" id="KW-0507">mRNA processing</keyword>